<organism evidence="1 2">
    <name type="scientific">Meloidogyne enterolobii</name>
    <name type="common">Root-knot nematode worm</name>
    <name type="synonym">Meloidogyne mayaguensis</name>
    <dbReference type="NCBI Taxonomy" id="390850"/>
    <lineage>
        <taxon>Eukaryota</taxon>
        <taxon>Metazoa</taxon>
        <taxon>Ecdysozoa</taxon>
        <taxon>Nematoda</taxon>
        <taxon>Chromadorea</taxon>
        <taxon>Rhabditida</taxon>
        <taxon>Tylenchina</taxon>
        <taxon>Tylenchomorpha</taxon>
        <taxon>Tylenchoidea</taxon>
        <taxon>Meloidogynidae</taxon>
        <taxon>Meloidogyninae</taxon>
        <taxon>Meloidogyne</taxon>
    </lineage>
</organism>
<reference evidence="1" key="1">
    <citation type="submission" date="2023-11" db="EMBL/GenBank/DDBJ databases">
        <authorList>
            <person name="Poullet M."/>
        </authorList>
    </citation>
    <scope>NUCLEOTIDE SEQUENCE</scope>
    <source>
        <strain evidence="1">E1834</strain>
    </source>
</reference>
<keyword evidence="2" id="KW-1185">Reference proteome</keyword>
<comment type="caution">
    <text evidence="1">The sequence shown here is derived from an EMBL/GenBank/DDBJ whole genome shotgun (WGS) entry which is preliminary data.</text>
</comment>
<evidence type="ECO:0000313" key="1">
    <source>
        <dbReference type="EMBL" id="CAK5090906.1"/>
    </source>
</evidence>
<proteinExistence type="predicted"/>
<sequence length="77" mass="8803">MSKKSKTNIQSSLPFEMLADIFKSVKYATLTNNTANKTVEKKRGEWSKFAIKLTTSSSIVYSFMGKILLKYKVIYLL</sequence>
<gene>
    <name evidence="1" type="ORF">MENTE1834_LOCUS38718</name>
</gene>
<evidence type="ECO:0000313" key="2">
    <source>
        <dbReference type="Proteomes" id="UP001497535"/>
    </source>
</evidence>
<accession>A0ACB1AH98</accession>
<name>A0ACB1AH98_MELEN</name>
<protein>
    <submittedName>
        <fullName evidence="1">Uncharacterized protein</fullName>
    </submittedName>
</protein>
<dbReference type="EMBL" id="CAVMJV010000084">
    <property type="protein sequence ID" value="CAK5090906.1"/>
    <property type="molecule type" value="Genomic_DNA"/>
</dbReference>
<dbReference type="Proteomes" id="UP001497535">
    <property type="component" value="Unassembled WGS sequence"/>
</dbReference>